<dbReference type="InterPro" id="IPR051806">
    <property type="entry name" value="HAD-like_SPP"/>
</dbReference>
<name>B6YQU8_AZOPC</name>
<dbReference type="HOGENOM" id="CLU_045011_13_4_10"/>
<organism evidence="1 2">
    <name type="scientific">Azobacteroides pseudotrichonymphae genomovar. CFP2</name>
    <dbReference type="NCBI Taxonomy" id="511995"/>
    <lineage>
        <taxon>Bacteria</taxon>
        <taxon>Pseudomonadati</taxon>
        <taxon>Bacteroidota</taxon>
        <taxon>Bacteroidia</taxon>
        <taxon>Bacteroidales</taxon>
        <taxon>Candidatus Azobacteroides</taxon>
    </lineage>
</organism>
<dbReference type="InterPro" id="IPR023198">
    <property type="entry name" value="PGP-like_dom2"/>
</dbReference>
<dbReference type="Proteomes" id="UP000000723">
    <property type="component" value="Chromosome"/>
</dbReference>
<dbReference type="PANTHER" id="PTHR43481">
    <property type="entry name" value="FRUCTOSE-1-PHOSPHATE PHOSPHATASE"/>
    <property type="match status" value="1"/>
</dbReference>
<dbReference type="EMBL" id="AP010656">
    <property type="protein sequence ID" value="BAG83570.1"/>
    <property type="molecule type" value="Genomic_DNA"/>
</dbReference>
<dbReference type="Gene3D" id="1.10.150.240">
    <property type="entry name" value="Putative phosphatase, domain 2"/>
    <property type="match status" value="1"/>
</dbReference>
<dbReference type="eggNOG" id="COG0637">
    <property type="taxonomic scope" value="Bacteria"/>
</dbReference>
<dbReference type="SFLD" id="SFLDG01135">
    <property type="entry name" value="C1.5.6:_HAD__Beta-PGM__Phospha"/>
    <property type="match status" value="1"/>
</dbReference>
<dbReference type="Gene3D" id="3.40.50.1000">
    <property type="entry name" value="HAD superfamily/HAD-like"/>
    <property type="match status" value="1"/>
</dbReference>
<dbReference type="NCBIfam" id="TIGR01509">
    <property type="entry name" value="HAD-SF-IA-v3"/>
    <property type="match status" value="1"/>
</dbReference>
<keyword evidence="2" id="KW-1185">Reference proteome</keyword>
<dbReference type="GO" id="GO:0050308">
    <property type="term" value="F:sugar-phosphatase activity"/>
    <property type="evidence" value="ECO:0007669"/>
    <property type="project" value="TreeGrafter"/>
</dbReference>
<dbReference type="InterPro" id="IPR006439">
    <property type="entry name" value="HAD-SF_hydro_IA"/>
</dbReference>
<reference evidence="2" key="1">
    <citation type="journal article" date="2008" name="Science">
        <title>Genome of an endosymbiont coupling N2 fixation to cellulolysis within RT protist cells in termite gut.</title>
        <authorList>
            <person name="Hongoh Y."/>
            <person name="Sharma V.K."/>
            <person name="Prakash T."/>
            <person name="Noda S."/>
            <person name="Toh H."/>
            <person name="Taylor T.D."/>
            <person name="Kudo T."/>
            <person name="Sakaki Y."/>
            <person name="Toyoda A."/>
            <person name="Hattori M."/>
            <person name="Ohkuma M."/>
        </authorList>
    </citation>
    <scope>NUCLEOTIDE SEQUENCE [LARGE SCALE GENOMIC DNA]</scope>
</reference>
<dbReference type="PANTHER" id="PTHR43481:SF4">
    <property type="entry name" value="GLYCEROL-1-PHOSPHATE PHOSPHOHYDROLASE 1-RELATED"/>
    <property type="match status" value="1"/>
</dbReference>
<dbReference type="SFLD" id="SFLDS00003">
    <property type="entry name" value="Haloacid_Dehalogenase"/>
    <property type="match status" value="1"/>
</dbReference>
<dbReference type="KEGG" id="aps:CFPG_307"/>
<dbReference type="CDD" id="cd07505">
    <property type="entry name" value="HAD_BPGM-like"/>
    <property type="match status" value="1"/>
</dbReference>
<dbReference type="InterPro" id="IPR036412">
    <property type="entry name" value="HAD-like_sf"/>
</dbReference>
<evidence type="ECO:0000313" key="1">
    <source>
        <dbReference type="EMBL" id="BAG83570.1"/>
    </source>
</evidence>
<dbReference type="AlphaFoldDB" id="B6YQU8"/>
<dbReference type="InterPro" id="IPR041492">
    <property type="entry name" value="HAD_2"/>
</dbReference>
<gene>
    <name evidence="1" type="ordered locus">CFPG_307</name>
</gene>
<proteinExistence type="predicted"/>
<dbReference type="Pfam" id="PF13419">
    <property type="entry name" value="HAD_2"/>
    <property type="match status" value="1"/>
</dbReference>
<protein>
    <submittedName>
        <fullName evidence="1">Phosphatase</fullName>
    </submittedName>
</protein>
<dbReference type="InterPro" id="IPR023214">
    <property type="entry name" value="HAD_sf"/>
</dbReference>
<dbReference type="NCBIfam" id="TIGR01549">
    <property type="entry name" value="HAD-SF-IA-v1"/>
    <property type="match status" value="1"/>
</dbReference>
<sequence>MSKQSAVLFDLDGVIIDTELQYSMFWKTIEKKYQLGIENFEQLIKGMVFSDILSQHFSHLPKEQQKEIERESHVFDIQLEIKLIPDVLDFLSELKNVNILVGLVTSSNNAKLIPFFQKLPIKHLFNTVVSADRIDFGKPHPMCYLLAAKDLGIDPSNCIVFEDSRNGIKAGNAAGMQVIGLSTTLSAESIQNDCIKVISDFRSFHLPF</sequence>
<dbReference type="RefSeq" id="WP_012573331.1">
    <property type="nucleotide sequence ID" value="NC_011565.1"/>
</dbReference>
<dbReference type="SFLD" id="SFLDG01129">
    <property type="entry name" value="C1.5:_HAD__Beta-PGM__Phosphata"/>
    <property type="match status" value="1"/>
</dbReference>
<dbReference type="OrthoDB" id="9797743at2"/>
<dbReference type="SUPFAM" id="SSF56784">
    <property type="entry name" value="HAD-like"/>
    <property type="match status" value="1"/>
</dbReference>
<evidence type="ECO:0000313" key="2">
    <source>
        <dbReference type="Proteomes" id="UP000000723"/>
    </source>
</evidence>
<accession>B6YQU8</accession>